<organism evidence="7 8">
    <name type="scientific">Microthlaspi erraticum</name>
    <dbReference type="NCBI Taxonomy" id="1685480"/>
    <lineage>
        <taxon>Eukaryota</taxon>
        <taxon>Viridiplantae</taxon>
        <taxon>Streptophyta</taxon>
        <taxon>Embryophyta</taxon>
        <taxon>Tracheophyta</taxon>
        <taxon>Spermatophyta</taxon>
        <taxon>Magnoliopsida</taxon>
        <taxon>eudicotyledons</taxon>
        <taxon>Gunneridae</taxon>
        <taxon>Pentapetalae</taxon>
        <taxon>rosids</taxon>
        <taxon>malvids</taxon>
        <taxon>Brassicales</taxon>
        <taxon>Brassicaceae</taxon>
        <taxon>Coluteocarpeae</taxon>
        <taxon>Microthlaspi</taxon>
    </lineage>
</organism>
<dbReference type="Proteomes" id="UP000467841">
    <property type="component" value="Unassembled WGS sequence"/>
</dbReference>
<keyword evidence="8" id="KW-1185">Reference proteome</keyword>
<dbReference type="PANTHER" id="PTHR45747:SF7">
    <property type="entry name" value="HISTONE-LYSINE N-METHYLTRANSFERASE MEDEA"/>
    <property type="match status" value="1"/>
</dbReference>
<evidence type="ECO:0000259" key="6">
    <source>
        <dbReference type="PROSITE" id="PS51633"/>
    </source>
</evidence>
<feature type="domain" description="CXC" evidence="6">
    <location>
        <begin position="401"/>
        <end position="505"/>
    </location>
</feature>
<dbReference type="InterPro" id="IPR041355">
    <property type="entry name" value="Pre-SET_CXC"/>
</dbReference>
<dbReference type="SMART" id="SM01114">
    <property type="entry name" value="CXC"/>
    <property type="match status" value="1"/>
</dbReference>
<dbReference type="GO" id="GO:0031507">
    <property type="term" value="P:heterochromatin formation"/>
    <property type="evidence" value="ECO:0007669"/>
    <property type="project" value="TreeGrafter"/>
</dbReference>
<gene>
    <name evidence="7" type="ORF">MERR_LOCUS43419</name>
</gene>
<dbReference type="InterPro" id="IPR033467">
    <property type="entry name" value="Tesmin/TSO1-like_CXC"/>
</dbReference>
<accession>A0A6D2KS85</accession>
<evidence type="ECO:0000256" key="1">
    <source>
        <dbReference type="ARBA" id="ARBA00022603"/>
    </source>
</evidence>
<dbReference type="InterPro" id="IPR045318">
    <property type="entry name" value="EZH1/2-like"/>
</dbReference>
<evidence type="ECO:0000256" key="2">
    <source>
        <dbReference type="ARBA" id="ARBA00022679"/>
    </source>
</evidence>
<dbReference type="PANTHER" id="PTHR45747">
    <property type="entry name" value="HISTONE-LYSINE N-METHYLTRANSFERASE E(Z)"/>
    <property type="match status" value="1"/>
</dbReference>
<dbReference type="EMBL" id="CACVBM020001629">
    <property type="protein sequence ID" value="CAA7056183.1"/>
    <property type="molecule type" value="Genomic_DNA"/>
</dbReference>
<keyword evidence="1" id="KW-0489">Methyltransferase</keyword>
<evidence type="ECO:0000256" key="3">
    <source>
        <dbReference type="ARBA" id="ARBA00022691"/>
    </source>
</evidence>
<dbReference type="GO" id="GO:0050793">
    <property type="term" value="P:regulation of developmental process"/>
    <property type="evidence" value="ECO:0007669"/>
    <property type="project" value="UniProtKB-ARBA"/>
</dbReference>
<dbReference type="Gene3D" id="2.170.270.10">
    <property type="entry name" value="SET domain"/>
    <property type="match status" value="1"/>
</dbReference>
<evidence type="ECO:0000259" key="5">
    <source>
        <dbReference type="PROSITE" id="PS50280"/>
    </source>
</evidence>
<dbReference type="InterPro" id="IPR058609">
    <property type="entry name" value="HTH_CLF-like"/>
</dbReference>
<dbReference type="AlphaFoldDB" id="A0A6D2KS85"/>
<dbReference type="InterPro" id="IPR046341">
    <property type="entry name" value="SET_dom_sf"/>
</dbReference>
<name>A0A6D2KS85_9BRAS</name>
<dbReference type="SMART" id="SM00317">
    <property type="entry name" value="SET"/>
    <property type="match status" value="1"/>
</dbReference>
<feature type="domain" description="SET" evidence="5">
    <location>
        <begin position="517"/>
        <end position="631"/>
    </location>
</feature>
<dbReference type="GO" id="GO:0003682">
    <property type="term" value="F:chromatin binding"/>
    <property type="evidence" value="ECO:0007669"/>
    <property type="project" value="TreeGrafter"/>
</dbReference>
<dbReference type="Pfam" id="PF18264">
    <property type="entry name" value="preSET_CXC"/>
    <property type="match status" value="1"/>
</dbReference>
<dbReference type="FunFam" id="2.170.270.10:FF:000001">
    <property type="entry name" value="Putative histone-lysine N-methyltransferase EZH2"/>
    <property type="match status" value="1"/>
</dbReference>
<dbReference type="SUPFAM" id="SSF82199">
    <property type="entry name" value="SET domain"/>
    <property type="match status" value="1"/>
</dbReference>
<dbReference type="PROSITE" id="PS50280">
    <property type="entry name" value="SET"/>
    <property type="match status" value="1"/>
</dbReference>
<dbReference type="OrthoDB" id="6141102at2759"/>
<dbReference type="Pfam" id="PF25996">
    <property type="entry name" value="HTH_CLF_N"/>
    <property type="match status" value="1"/>
</dbReference>
<dbReference type="InterPro" id="IPR026489">
    <property type="entry name" value="CXC_dom"/>
</dbReference>
<proteinExistence type="predicted"/>
<sequence length="696" mass="79184">MNNSYPVYAFNFENHLIYYHQQTTFEQRGIQTAVTYGTQHQLIAFIQSFIATRCRESVKDTLSSRMESPLHRFNGFSFDSNQNAEIPDEIVTLPSVNLPYVEQLPRSIAWAFTARHKQIYYVDGEAMKTSSDSDEGEGDGEEIEKEKLEFSKDADRLIWIIGQEHSLDDIDMQTALSKCLGVDVSDILERYNELNKLKNEGIIREASDKCIASKFRNALNLYDGGFCRRCLKFNCQMHEEYQPMNGTKISNLSEDEDEDVREECSEHCYLKLRRSFTEADQVLVDSDNSMSNKKEKNVVSDINEVPKDLTEMPITSQACNEWTAEEKSFYLDGVGCFGKNSCLISRNVFPGVKTCLEVYNYMREQDQSAADNAETNVQVRKEVSRKKHRMVKKIKPRKSGCYPTAFKRRACKENKPLKHYTPCTCEPTCGDNCPCIANENCCEKYCRCVKICKNRFGGCSCAKGQCINGQCPCFAASRECDPDLCQNCSLSCGNESHTETSVISQCKNMRFLIKKSKKTRIARSNVQGWGAFAAEPLKKNDFLGEYTGELISHEEADERSRPDEHNSAYLFTLNDQMVIDARRKGNKLRFLNHSAKPNCYAKMMIVRGDHRIGLFAYKAIDEGEELFFDYCYGPGQKAWALSGKPRKSGGGGGGPKRHLEELASAKRGSRARVGGTRWRHCHSRLLDQRVLLLCRV</sequence>
<reference evidence="7" key="1">
    <citation type="submission" date="2020-01" db="EMBL/GenBank/DDBJ databases">
        <authorList>
            <person name="Mishra B."/>
        </authorList>
    </citation>
    <scope>NUCLEOTIDE SEQUENCE [LARGE SCALE GENOMIC DNA]</scope>
</reference>
<keyword evidence="2" id="KW-0808">Transferase</keyword>
<comment type="caution">
    <text evidence="7">The sequence shown here is derived from an EMBL/GenBank/DDBJ whole genome shotgun (WGS) entry which is preliminary data.</text>
</comment>
<dbReference type="InterPro" id="IPR001214">
    <property type="entry name" value="SET_dom"/>
</dbReference>
<dbReference type="GO" id="GO:0032259">
    <property type="term" value="P:methylation"/>
    <property type="evidence" value="ECO:0007669"/>
    <property type="project" value="UniProtKB-KW"/>
</dbReference>
<keyword evidence="3" id="KW-0949">S-adenosyl-L-methionine</keyword>
<evidence type="ECO:0000313" key="8">
    <source>
        <dbReference type="Proteomes" id="UP000467841"/>
    </source>
</evidence>
<dbReference type="CDD" id="cd10519">
    <property type="entry name" value="SET_EZH"/>
    <property type="match status" value="1"/>
</dbReference>
<dbReference type="PROSITE" id="PS51633">
    <property type="entry name" value="CXC"/>
    <property type="match status" value="1"/>
</dbReference>
<dbReference type="Pfam" id="PF00856">
    <property type="entry name" value="SET"/>
    <property type="match status" value="1"/>
</dbReference>
<evidence type="ECO:0000256" key="4">
    <source>
        <dbReference type="ARBA" id="ARBA00048568"/>
    </source>
</evidence>
<comment type="catalytic activity">
    <reaction evidence="4">
        <text>L-lysyl(27)-[histone H3] + 3 S-adenosyl-L-methionine = N(6),N(6),N(6)-trimethyl-L-lysyl(27)-[histone H3] + 3 S-adenosyl-L-homocysteine + 3 H(+)</text>
        <dbReference type="Rhea" id="RHEA:60292"/>
        <dbReference type="Rhea" id="RHEA-COMP:15535"/>
        <dbReference type="Rhea" id="RHEA-COMP:15548"/>
        <dbReference type="ChEBI" id="CHEBI:15378"/>
        <dbReference type="ChEBI" id="CHEBI:29969"/>
        <dbReference type="ChEBI" id="CHEBI:57856"/>
        <dbReference type="ChEBI" id="CHEBI:59789"/>
        <dbReference type="ChEBI" id="CHEBI:61961"/>
        <dbReference type="EC" id="2.1.1.356"/>
    </reaction>
</comment>
<dbReference type="GO" id="GO:0140951">
    <property type="term" value="F:histone H3K27 trimethyltransferase activity"/>
    <property type="evidence" value="ECO:0007669"/>
    <property type="project" value="UniProtKB-EC"/>
</dbReference>
<protein>
    <submittedName>
        <fullName evidence="7">Uncharacterized protein</fullName>
    </submittedName>
</protein>
<evidence type="ECO:0000313" key="7">
    <source>
        <dbReference type="EMBL" id="CAA7056183.1"/>
    </source>
</evidence>
<dbReference type="GO" id="GO:0005634">
    <property type="term" value="C:nucleus"/>
    <property type="evidence" value="ECO:0007669"/>
    <property type="project" value="TreeGrafter"/>
</dbReference>